<name>A0ABX1XWX5_9BACL</name>
<evidence type="ECO:0000313" key="2">
    <source>
        <dbReference type="EMBL" id="NOU73053.1"/>
    </source>
</evidence>
<sequence length="383" mass="42170">MEEVRLLRTNEFKAAVRLSDAVFRDAEQVSMGRAYPSVFSPGLGQSFGYFIGGRLVSFAGLVPSQIHIGPATLSVYSIGSVCTDPDYTGRGYAGEVLRAIKEHSLQAGAALIVVSGAGGIYERVGCRPFGQVASFCIEATSKDSIRKIASAELLHIREMAPIDWFEIARLAGERSVRYGQSLWDLAALIHAEPLASNRKLHHKVWVATGQGRLHGYAVACVPSASYTQPRGRPTVIEWGGRPDIVAAIIANGYEREQLEEMEIAIPWHEKELTFMFESSACACKRSRMKGTAMVVHAEILIRQLAPYLQQKNDEAFRQLQVATLSDGSNRLSWKGQTFTCSDQEILSLLFDHEPKLSMSDKMKSGILKLFPVPFPSTSGLNYI</sequence>
<reference evidence="2 3" key="1">
    <citation type="submission" date="2019-10" db="EMBL/GenBank/DDBJ databases">
        <title>Description of Paenibacillus terrestris sp. nov.</title>
        <authorList>
            <person name="Carlier A."/>
            <person name="Qi S."/>
        </authorList>
    </citation>
    <scope>NUCLEOTIDE SEQUENCE [LARGE SCALE GENOMIC DNA]</scope>
    <source>
        <strain evidence="2 3">LMG 31458</strain>
    </source>
</reference>
<feature type="domain" description="N-acetyltransferase" evidence="1">
    <location>
        <begin position="2"/>
        <end position="160"/>
    </location>
</feature>
<dbReference type="RefSeq" id="WP_171644327.1">
    <property type="nucleotide sequence ID" value="NZ_WHOA01000115.1"/>
</dbReference>
<comment type="caution">
    <text evidence="2">The sequence shown here is derived from an EMBL/GenBank/DDBJ whole genome shotgun (WGS) entry which is preliminary data.</text>
</comment>
<dbReference type="PROSITE" id="PS51186">
    <property type="entry name" value="GNAT"/>
    <property type="match status" value="1"/>
</dbReference>
<dbReference type="Pfam" id="PF13527">
    <property type="entry name" value="Acetyltransf_9"/>
    <property type="match status" value="1"/>
</dbReference>
<dbReference type="InterPro" id="IPR016181">
    <property type="entry name" value="Acyl_CoA_acyltransferase"/>
</dbReference>
<dbReference type="EMBL" id="WHOA01000115">
    <property type="protein sequence ID" value="NOU73053.1"/>
    <property type="molecule type" value="Genomic_DNA"/>
</dbReference>
<evidence type="ECO:0000313" key="3">
    <source>
        <dbReference type="Proteomes" id="UP000616779"/>
    </source>
</evidence>
<dbReference type="CDD" id="cd04301">
    <property type="entry name" value="NAT_SF"/>
    <property type="match status" value="1"/>
</dbReference>
<dbReference type="InterPro" id="IPR000182">
    <property type="entry name" value="GNAT_dom"/>
</dbReference>
<accession>A0ABX1XWX5</accession>
<gene>
    <name evidence="2" type="ORF">GC098_16780</name>
</gene>
<organism evidence="2 3">
    <name type="scientific">Paenibacillus phytorum</name>
    <dbReference type="NCBI Taxonomy" id="2654977"/>
    <lineage>
        <taxon>Bacteria</taxon>
        <taxon>Bacillati</taxon>
        <taxon>Bacillota</taxon>
        <taxon>Bacilli</taxon>
        <taxon>Bacillales</taxon>
        <taxon>Paenibacillaceae</taxon>
        <taxon>Paenibacillus</taxon>
    </lineage>
</organism>
<evidence type="ECO:0000259" key="1">
    <source>
        <dbReference type="PROSITE" id="PS51186"/>
    </source>
</evidence>
<dbReference type="SUPFAM" id="SSF55729">
    <property type="entry name" value="Acyl-CoA N-acyltransferases (Nat)"/>
    <property type="match status" value="1"/>
</dbReference>
<proteinExistence type="predicted"/>
<dbReference type="Proteomes" id="UP000616779">
    <property type="component" value="Unassembled WGS sequence"/>
</dbReference>
<dbReference type="Gene3D" id="3.40.630.30">
    <property type="match status" value="1"/>
</dbReference>
<keyword evidence="3" id="KW-1185">Reference proteome</keyword>
<protein>
    <submittedName>
        <fullName evidence="2">GNAT family N-acetyltransferase</fullName>
    </submittedName>
</protein>